<dbReference type="Proteomes" id="UP000816034">
    <property type="component" value="Unassembled WGS sequence"/>
</dbReference>
<organism evidence="1 2">
    <name type="scientific">Naegleria lovaniensis</name>
    <name type="common">Amoeba</name>
    <dbReference type="NCBI Taxonomy" id="51637"/>
    <lineage>
        <taxon>Eukaryota</taxon>
        <taxon>Discoba</taxon>
        <taxon>Heterolobosea</taxon>
        <taxon>Tetramitia</taxon>
        <taxon>Eutetramitia</taxon>
        <taxon>Vahlkampfiidae</taxon>
        <taxon>Naegleria</taxon>
    </lineage>
</organism>
<dbReference type="AlphaFoldDB" id="A0AA88KQ77"/>
<gene>
    <name evidence="1" type="ORF">C9374_002588</name>
</gene>
<sequence length="94" mass="9885">MMRGNNMRLIAKRASALISTSSATGRASSTRMFSSTSSVMKLYGSSEMTLFSTVSSSSSSRNSSSRNITIRNMANGAALGQLLTVFGSNDDDDG</sequence>
<accession>A0AA88KQ77</accession>
<dbReference type="GeneID" id="68095044"/>
<evidence type="ECO:0000313" key="2">
    <source>
        <dbReference type="Proteomes" id="UP000816034"/>
    </source>
</evidence>
<evidence type="ECO:0000313" key="1">
    <source>
        <dbReference type="EMBL" id="KAG2386142.1"/>
    </source>
</evidence>
<name>A0AA88KQ77_NAELO</name>
<protein>
    <submittedName>
        <fullName evidence="1">Uncharacterized protein</fullName>
    </submittedName>
</protein>
<reference evidence="1 2" key="1">
    <citation type="journal article" date="2018" name="BMC Genomics">
        <title>The genome of Naegleria lovaniensis, the basis for a comparative approach to unravel pathogenicity factors of the human pathogenic amoeba N. fowleri.</title>
        <authorList>
            <person name="Liechti N."/>
            <person name="Schurch N."/>
            <person name="Bruggmann R."/>
            <person name="Wittwer M."/>
        </authorList>
    </citation>
    <scope>NUCLEOTIDE SEQUENCE [LARGE SCALE GENOMIC DNA]</scope>
    <source>
        <strain evidence="1 2">ATCC 30569</strain>
    </source>
</reference>
<keyword evidence="2" id="KW-1185">Reference proteome</keyword>
<dbReference type="RefSeq" id="XP_044550135.1">
    <property type="nucleotide sequence ID" value="XM_044692022.1"/>
</dbReference>
<comment type="caution">
    <text evidence="1">The sequence shown here is derived from an EMBL/GenBank/DDBJ whole genome shotgun (WGS) entry which is preliminary data.</text>
</comment>
<proteinExistence type="predicted"/>
<dbReference type="EMBL" id="PYSW02000016">
    <property type="protein sequence ID" value="KAG2386142.1"/>
    <property type="molecule type" value="Genomic_DNA"/>
</dbReference>